<evidence type="ECO:0000313" key="2">
    <source>
        <dbReference type="Proteomes" id="UP000272051"/>
    </source>
</evidence>
<proteinExistence type="predicted"/>
<comment type="caution">
    <text evidence="1">The sequence shown here is derived from an EMBL/GenBank/DDBJ whole genome shotgun (WGS) entry which is preliminary data.</text>
</comment>
<protein>
    <recommendedName>
        <fullName evidence="3">ATPase</fullName>
    </recommendedName>
</protein>
<accession>A0A497EMQ9</accession>
<evidence type="ECO:0008006" key="3">
    <source>
        <dbReference type="Google" id="ProtNLM"/>
    </source>
</evidence>
<dbReference type="AlphaFoldDB" id="A0A497EMQ9"/>
<feature type="non-terminal residue" evidence="1">
    <location>
        <position position="1"/>
    </location>
</feature>
<dbReference type="EMBL" id="QMQX01000244">
    <property type="protein sequence ID" value="RLE48615.1"/>
    <property type="molecule type" value="Genomic_DNA"/>
</dbReference>
<name>A0A497EMQ9_9CREN</name>
<gene>
    <name evidence="1" type="ORF">DRJ33_08850</name>
</gene>
<evidence type="ECO:0000313" key="1">
    <source>
        <dbReference type="EMBL" id="RLE48615.1"/>
    </source>
</evidence>
<reference evidence="1 2" key="1">
    <citation type="submission" date="2018-06" db="EMBL/GenBank/DDBJ databases">
        <title>Extensive metabolic versatility and redundancy in microbially diverse, dynamic hydrothermal sediments.</title>
        <authorList>
            <person name="Dombrowski N."/>
            <person name="Teske A."/>
            <person name="Baker B.J."/>
        </authorList>
    </citation>
    <scope>NUCLEOTIDE SEQUENCE [LARGE SCALE GENOMIC DNA]</scope>
    <source>
        <strain evidence="1">B34_G17</strain>
    </source>
</reference>
<organism evidence="1 2">
    <name type="scientific">Thermoproteota archaeon</name>
    <dbReference type="NCBI Taxonomy" id="2056631"/>
    <lineage>
        <taxon>Archaea</taxon>
        <taxon>Thermoproteota</taxon>
    </lineage>
</organism>
<sequence>SYDVYPESYIAELVEATKKRIETTPLGIIPLLDAVAVVIRERGLRLTPISTIRLIKRVWEEVR</sequence>
<dbReference type="Proteomes" id="UP000272051">
    <property type="component" value="Unassembled WGS sequence"/>
</dbReference>